<evidence type="ECO:0000256" key="2">
    <source>
        <dbReference type="ARBA" id="ARBA00022475"/>
    </source>
</evidence>
<evidence type="ECO:0000313" key="13">
    <source>
        <dbReference type="Proteomes" id="UP000735302"/>
    </source>
</evidence>
<dbReference type="AlphaFoldDB" id="A0AAV3ZVP0"/>
<dbReference type="PRINTS" id="PR01788">
    <property type="entry name" value="PROSTANOIDR"/>
</dbReference>
<evidence type="ECO:0000256" key="3">
    <source>
        <dbReference type="ARBA" id="ARBA00022692"/>
    </source>
</evidence>
<dbReference type="EMBL" id="BLXT01002860">
    <property type="protein sequence ID" value="GFN98502.1"/>
    <property type="molecule type" value="Genomic_DNA"/>
</dbReference>
<dbReference type="InterPro" id="IPR000276">
    <property type="entry name" value="GPCR_Rhodpsn"/>
</dbReference>
<keyword evidence="4 10" id="KW-1133">Transmembrane helix</keyword>
<keyword evidence="2" id="KW-1003">Cell membrane</keyword>
<keyword evidence="8" id="KW-0325">Glycoprotein</keyword>
<dbReference type="InterPro" id="IPR001758">
    <property type="entry name" value="Prost_EP4_rcpt"/>
</dbReference>
<feature type="transmembrane region" description="Helical" evidence="10">
    <location>
        <begin position="248"/>
        <end position="269"/>
    </location>
</feature>
<keyword evidence="3 10" id="KW-0812">Transmembrane</keyword>
<dbReference type="Proteomes" id="UP000735302">
    <property type="component" value="Unassembled WGS sequence"/>
</dbReference>
<evidence type="ECO:0000256" key="9">
    <source>
        <dbReference type="ARBA" id="ARBA00023224"/>
    </source>
</evidence>
<protein>
    <submittedName>
        <fullName evidence="12">Prostaglandin e2 receptor ep4 subtype</fullName>
    </submittedName>
</protein>
<evidence type="ECO:0000256" key="7">
    <source>
        <dbReference type="ARBA" id="ARBA00023170"/>
    </source>
</evidence>
<dbReference type="InterPro" id="IPR017452">
    <property type="entry name" value="GPCR_Rhodpsn_7TM"/>
</dbReference>
<dbReference type="SUPFAM" id="SSF81321">
    <property type="entry name" value="Family A G protein-coupled receptor-like"/>
    <property type="match status" value="1"/>
</dbReference>
<dbReference type="CDD" id="cd14981">
    <property type="entry name" value="7tmA_Prostanoid_R"/>
    <property type="match status" value="1"/>
</dbReference>
<name>A0AAV3ZVP0_9GAST</name>
<dbReference type="PRINTS" id="PR00586">
    <property type="entry name" value="PRSTNOIDEP4R"/>
</dbReference>
<evidence type="ECO:0000256" key="5">
    <source>
        <dbReference type="ARBA" id="ARBA00023040"/>
    </source>
</evidence>
<keyword evidence="7 12" id="KW-0675">Receptor</keyword>
<gene>
    <name evidence="12" type="ORF">PoB_002500800</name>
</gene>
<evidence type="ECO:0000256" key="4">
    <source>
        <dbReference type="ARBA" id="ARBA00022989"/>
    </source>
</evidence>
<keyword evidence="6 10" id="KW-0472">Membrane</keyword>
<feature type="transmembrane region" description="Helical" evidence="10">
    <location>
        <begin position="156"/>
        <end position="176"/>
    </location>
</feature>
<evidence type="ECO:0000256" key="8">
    <source>
        <dbReference type="ARBA" id="ARBA00023180"/>
    </source>
</evidence>
<accession>A0AAV3ZVP0</accession>
<keyword evidence="5" id="KW-0297">G-protein coupled receptor</keyword>
<evidence type="ECO:0000256" key="10">
    <source>
        <dbReference type="SAM" id="Phobius"/>
    </source>
</evidence>
<evidence type="ECO:0000259" key="11">
    <source>
        <dbReference type="PROSITE" id="PS50262"/>
    </source>
</evidence>
<dbReference type="PANTHER" id="PTHR11866">
    <property type="entry name" value="G-PROTEIN COUPLED RECEPTOR FAMILY 1 MEMBER"/>
    <property type="match status" value="1"/>
</dbReference>
<dbReference type="PROSITE" id="PS50262">
    <property type="entry name" value="G_PROTEIN_RECEP_F1_2"/>
    <property type="match status" value="1"/>
</dbReference>
<feature type="transmembrane region" description="Helical" evidence="10">
    <location>
        <begin position="197"/>
        <end position="218"/>
    </location>
</feature>
<dbReference type="GO" id="GO:0007204">
    <property type="term" value="P:positive regulation of cytosolic calcium ion concentration"/>
    <property type="evidence" value="ECO:0007669"/>
    <property type="project" value="TreeGrafter"/>
</dbReference>
<proteinExistence type="predicted"/>
<dbReference type="Gene3D" id="1.20.1070.10">
    <property type="entry name" value="Rhodopsin 7-helix transmembrane proteins"/>
    <property type="match status" value="1"/>
</dbReference>
<dbReference type="InterPro" id="IPR008365">
    <property type="entry name" value="Prostanoid_rcpt"/>
</dbReference>
<organism evidence="12 13">
    <name type="scientific">Plakobranchus ocellatus</name>
    <dbReference type="NCBI Taxonomy" id="259542"/>
    <lineage>
        <taxon>Eukaryota</taxon>
        <taxon>Metazoa</taxon>
        <taxon>Spiralia</taxon>
        <taxon>Lophotrochozoa</taxon>
        <taxon>Mollusca</taxon>
        <taxon>Gastropoda</taxon>
        <taxon>Heterobranchia</taxon>
        <taxon>Euthyneura</taxon>
        <taxon>Panpulmonata</taxon>
        <taxon>Sacoglossa</taxon>
        <taxon>Placobranchoidea</taxon>
        <taxon>Plakobranchidae</taxon>
        <taxon>Plakobranchus</taxon>
    </lineage>
</organism>
<feature type="domain" description="G-protein coupled receptors family 1 profile" evidence="11">
    <location>
        <begin position="93"/>
        <end position="334"/>
    </location>
</feature>
<evidence type="ECO:0000313" key="12">
    <source>
        <dbReference type="EMBL" id="GFN98502.1"/>
    </source>
</evidence>
<evidence type="ECO:0000256" key="1">
    <source>
        <dbReference type="ARBA" id="ARBA00004651"/>
    </source>
</evidence>
<reference evidence="12 13" key="1">
    <citation type="journal article" date="2021" name="Elife">
        <title>Chloroplast acquisition without the gene transfer in kleptoplastic sea slugs, Plakobranchus ocellatus.</title>
        <authorList>
            <person name="Maeda T."/>
            <person name="Takahashi S."/>
            <person name="Yoshida T."/>
            <person name="Shimamura S."/>
            <person name="Takaki Y."/>
            <person name="Nagai Y."/>
            <person name="Toyoda A."/>
            <person name="Suzuki Y."/>
            <person name="Arimoto A."/>
            <person name="Ishii H."/>
            <person name="Satoh N."/>
            <person name="Nishiyama T."/>
            <person name="Hasebe M."/>
            <person name="Maruyama T."/>
            <person name="Minagawa J."/>
            <person name="Obokata J."/>
            <person name="Shigenobu S."/>
        </authorList>
    </citation>
    <scope>NUCLEOTIDE SEQUENCE [LARGE SCALE GENOMIC DNA]</scope>
</reference>
<comment type="caution">
    <text evidence="12">The sequence shown here is derived from an EMBL/GenBank/DDBJ whole genome shotgun (WGS) entry which is preliminary data.</text>
</comment>
<dbReference type="PANTHER" id="PTHR11866:SF16">
    <property type="entry name" value="PROSTAGLANDIN E2 RECEPTOR EP4 SUBTYPE-LIKE PROTEIN"/>
    <property type="match status" value="1"/>
</dbReference>
<feature type="transmembrane region" description="Helical" evidence="10">
    <location>
        <begin position="113"/>
        <end position="141"/>
    </location>
</feature>
<dbReference type="PRINTS" id="PR00237">
    <property type="entry name" value="GPCRRHODOPSN"/>
</dbReference>
<comment type="subcellular location">
    <subcellularLocation>
        <location evidence="1">Cell membrane</location>
        <topology evidence="1">Multi-pass membrane protein</topology>
    </subcellularLocation>
</comment>
<feature type="transmembrane region" description="Helical" evidence="10">
    <location>
        <begin position="310"/>
        <end position="332"/>
    </location>
</feature>
<keyword evidence="9" id="KW-0807">Transducer</keyword>
<evidence type="ECO:0000256" key="6">
    <source>
        <dbReference type="ARBA" id="ARBA00023136"/>
    </source>
</evidence>
<feature type="transmembrane region" description="Helical" evidence="10">
    <location>
        <begin position="80"/>
        <end position="101"/>
    </location>
</feature>
<keyword evidence="13" id="KW-1185">Reference proteome</keyword>
<dbReference type="GO" id="GO:0007189">
    <property type="term" value="P:adenylate cyclase-activating G protein-coupled receptor signaling pathway"/>
    <property type="evidence" value="ECO:0007669"/>
    <property type="project" value="TreeGrafter"/>
</dbReference>
<dbReference type="GO" id="GO:0005886">
    <property type="term" value="C:plasma membrane"/>
    <property type="evidence" value="ECO:0007669"/>
    <property type="project" value="UniProtKB-SubCell"/>
</dbReference>
<dbReference type="Pfam" id="PF00001">
    <property type="entry name" value="7tm_1"/>
    <property type="match status" value="1"/>
</dbReference>
<dbReference type="GO" id="GO:0004957">
    <property type="term" value="F:prostaglandin E receptor activity"/>
    <property type="evidence" value="ECO:0007669"/>
    <property type="project" value="InterPro"/>
</dbReference>
<sequence length="334" mass="36641">MASSTQAIISPGGSSISSDIPGFISINSSFLPQGTEAQQQQYQDYSISLVYNVTQGYITSSSPDIDRNSTTSADNVSKNVMVPSLMFLFGVFGNILALIILTVKPSKDSKSTAFYHLVKALVCMDLFGIVATSPVTIIVYLNDGIMKTGGTALCHYFSFLLMLAGNATVFTVLVMAGERFMVSKYPFQYSRFVRPMVVNLTVGLVWGYSTLIALLPVLGVGQNKSHWPYTWCFFDYRSTDIGGQILSYFYAISGLLAILITIALNLTVIRHLWSMRKNRLRATFRSSSKSFPGQEGNSGGSGPDSELRMVVFLMAIIIVFTVCYAPLMIALMEH</sequence>